<protein>
    <submittedName>
        <fullName evidence="1">Uncharacterized protein</fullName>
    </submittedName>
</protein>
<gene>
    <name evidence="1" type="ORF">CKY47_04745</name>
</gene>
<accession>A0ABU0WTX8</accession>
<evidence type="ECO:0000313" key="2">
    <source>
        <dbReference type="Proteomes" id="UP001225605"/>
    </source>
</evidence>
<keyword evidence="2" id="KW-1185">Reference proteome</keyword>
<comment type="caution">
    <text evidence="1">The sequence shown here is derived from an EMBL/GenBank/DDBJ whole genome shotgun (WGS) entry which is preliminary data.</text>
</comment>
<reference evidence="1 2" key="1">
    <citation type="submission" date="2017-06" db="EMBL/GenBank/DDBJ databases">
        <title>Cultured bacterium strain Saccharothrix yanglingensis Hhs.015.</title>
        <authorList>
            <person name="Xia Y."/>
        </authorList>
    </citation>
    <scope>NUCLEOTIDE SEQUENCE [LARGE SCALE GENOMIC DNA]</scope>
    <source>
        <strain evidence="1 2">Hhs.015</strain>
    </source>
</reference>
<dbReference type="Proteomes" id="UP001225605">
    <property type="component" value="Unassembled WGS sequence"/>
</dbReference>
<dbReference type="EMBL" id="NSDM01000001">
    <property type="protein sequence ID" value="MDQ2583300.1"/>
    <property type="molecule type" value="Genomic_DNA"/>
</dbReference>
<sequence>MYALDGETLREAAEGLTARGMPPDDPVRVRVEAATDRAAARPLRPLGADVGAGLLDALRALRAGPVAP</sequence>
<proteinExistence type="predicted"/>
<organism evidence="1 2">
    <name type="scientific">Saccharothrix yanglingensis</name>
    <dbReference type="NCBI Taxonomy" id="659496"/>
    <lineage>
        <taxon>Bacteria</taxon>
        <taxon>Bacillati</taxon>
        <taxon>Actinomycetota</taxon>
        <taxon>Actinomycetes</taxon>
        <taxon>Pseudonocardiales</taxon>
        <taxon>Pseudonocardiaceae</taxon>
        <taxon>Saccharothrix</taxon>
    </lineage>
</organism>
<evidence type="ECO:0000313" key="1">
    <source>
        <dbReference type="EMBL" id="MDQ2583300.1"/>
    </source>
</evidence>
<dbReference type="RefSeq" id="WP_306744361.1">
    <property type="nucleotide sequence ID" value="NZ_NSDM01000001.1"/>
</dbReference>
<name>A0ABU0WTX8_9PSEU</name>